<dbReference type="SUPFAM" id="SSF46689">
    <property type="entry name" value="Homeodomain-like"/>
    <property type="match status" value="1"/>
</dbReference>
<sequence length="191" mass="21218">MYMRSILLDESERLIRTKGFVPFSLAELSKELSIPENRVTEYFVNKDGVCVELLDRTIARFERELDEIYTEYGDAGSRLIAYACLRSEEFVRGLPSLSAALIAVTASLSDAIRQCFDRFLALQLNWIKTVLEGHFASCGGHAEVSMRPIAHLLLVTLEVDDLLDGAENRSEPSAASYSVLLTILGIVKGKA</sequence>
<comment type="caution">
    <text evidence="1">The sequence shown here is derived from an EMBL/GenBank/DDBJ whole genome shotgun (WGS) entry which is preliminary data.</text>
</comment>
<protein>
    <submittedName>
        <fullName evidence="1">TetR/AcrR family transcriptional regulator</fullName>
    </submittedName>
</protein>
<dbReference type="InterPro" id="IPR009057">
    <property type="entry name" value="Homeodomain-like_sf"/>
</dbReference>
<accession>A0A4Y8MWR1</accession>
<name>A0A4Y8MWR1_9BURK</name>
<dbReference type="Gene3D" id="1.10.357.10">
    <property type="entry name" value="Tetracycline Repressor, domain 2"/>
    <property type="match status" value="1"/>
</dbReference>
<reference evidence="1 2" key="1">
    <citation type="submission" date="2019-03" db="EMBL/GenBank/DDBJ databases">
        <title>Complete Genome Sequence of Paraburkholderia dipogonis ICMP 19430T, a Nitrogen-fixing Symbiont of the South African Invasive Legume Dipogon lignosus in New Zealand.</title>
        <authorList>
            <person name="De Meyer S.E."/>
        </authorList>
    </citation>
    <scope>NUCLEOTIDE SEQUENCE [LARGE SCALE GENOMIC DNA]</scope>
    <source>
        <strain evidence="1 2">ICMP 19430</strain>
    </source>
</reference>
<evidence type="ECO:0000313" key="2">
    <source>
        <dbReference type="Proteomes" id="UP000297385"/>
    </source>
</evidence>
<gene>
    <name evidence="1" type="ORF">E2553_35810</name>
</gene>
<dbReference type="AlphaFoldDB" id="A0A4Y8MWR1"/>
<dbReference type="GeneID" id="97310884"/>
<dbReference type="EMBL" id="SNVI01000002">
    <property type="protein sequence ID" value="TFE41990.1"/>
    <property type="molecule type" value="Genomic_DNA"/>
</dbReference>
<proteinExistence type="predicted"/>
<dbReference type="Proteomes" id="UP000297385">
    <property type="component" value="Unassembled WGS sequence"/>
</dbReference>
<evidence type="ECO:0000313" key="1">
    <source>
        <dbReference type="EMBL" id="TFE41990.1"/>
    </source>
</evidence>
<dbReference type="RefSeq" id="WP_134465267.1">
    <property type="nucleotide sequence ID" value="NZ_JBHMFL010000100.1"/>
</dbReference>
<organism evidence="1 2">
    <name type="scientific">Paraburkholderia dipogonis</name>
    <dbReference type="NCBI Taxonomy" id="1211383"/>
    <lineage>
        <taxon>Bacteria</taxon>
        <taxon>Pseudomonadati</taxon>
        <taxon>Pseudomonadota</taxon>
        <taxon>Betaproteobacteria</taxon>
        <taxon>Burkholderiales</taxon>
        <taxon>Burkholderiaceae</taxon>
        <taxon>Paraburkholderia</taxon>
    </lineage>
</organism>